<evidence type="ECO:0000313" key="2">
    <source>
        <dbReference type="EMBL" id="ORY31303.1"/>
    </source>
</evidence>
<organism evidence="2 3">
    <name type="scientific">Naematelia encephala</name>
    <dbReference type="NCBI Taxonomy" id="71784"/>
    <lineage>
        <taxon>Eukaryota</taxon>
        <taxon>Fungi</taxon>
        <taxon>Dikarya</taxon>
        <taxon>Basidiomycota</taxon>
        <taxon>Agaricomycotina</taxon>
        <taxon>Tremellomycetes</taxon>
        <taxon>Tremellales</taxon>
        <taxon>Naemateliaceae</taxon>
        <taxon>Naematelia</taxon>
    </lineage>
</organism>
<dbReference type="AlphaFoldDB" id="A0A1Y2B8Z9"/>
<keyword evidence="3" id="KW-1185">Reference proteome</keyword>
<dbReference type="OrthoDB" id="2575964at2759"/>
<accession>A0A1Y2B8Z9</accession>
<dbReference type="EMBL" id="MCFC01000016">
    <property type="protein sequence ID" value="ORY31303.1"/>
    <property type="molecule type" value="Genomic_DNA"/>
</dbReference>
<proteinExistence type="predicted"/>
<name>A0A1Y2B8Z9_9TREE</name>
<feature type="region of interest" description="Disordered" evidence="1">
    <location>
        <begin position="258"/>
        <end position="293"/>
    </location>
</feature>
<sequence>MGRDSFSPASTHLSPKSKSPNLNINPFSPLSPDLPESQPLPNKGPFIHYSRRKLLRIAQQCRLHGWQMPSGMDTLEAWFGQLSPAKPFHQGQVDDPAIASIGPPAGASRRGGYGEGFGFGGGIGAGRGLVRGPRNNVGLRRLADLDANGLPVPDNRRETGQMGKFSMRPGGREDRPHDWRRDMRNGETSRRTRLQTREEETMEPAWMEDAAPSLDTVEPDLVHFAPGQDMIAAHKRAMKSRSQADWRGDKPLISFFDEAAPPQPQKPKVFNAADYLRPTRDGSDDEAETKNTSDAFSSRFQKFFASSASPSAVPPTISPFGNAPMAAHTPDPGGQTGLQPQPPEQRGDHMAKLMGLLSSKSPGAQGSSSTAEARNPASVPQEPSQRLGPTMFLPSPGIQDESRRAPDPFQLLAHAQRQQLAAPHHSFHPQMFVRPGPMYSQHDVNPISDPLRDYQQPNYMPGPPRESYYPPPGFPPPQYSFPRPPPFSPPNITSQAQQDMLASLFQNLGPRRS</sequence>
<gene>
    <name evidence="2" type="ORF">BCR39DRAFT_527383</name>
</gene>
<feature type="region of interest" description="Disordered" evidence="1">
    <location>
        <begin position="150"/>
        <end position="203"/>
    </location>
</feature>
<feature type="compositionally biased region" description="Low complexity" evidence="1">
    <location>
        <begin position="358"/>
        <end position="369"/>
    </location>
</feature>
<dbReference type="Proteomes" id="UP000193986">
    <property type="component" value="Unassembled WGS sequence"/>
</dbReference>
<feature type="compositionally biased region" description="Polar residues" evidence="1">
    <location>
        <begin position="7"/>
        <end position="28"/>
    </location>
</feature>
<feature type="region of interest" description="Disordered" evidence="1">
    <location>
        <begin position="308"/>
        <end position="404"/>
    </location>
</feature>
<protein>
    <submittedName>
        <fullName evidence="2">Uncharacterized protein</fullName>
    </submittedName>
</protein>
<dbReference type="InParanoid" id="A0A1Y2B8Z9"/>
<evidence type="ECO:0000256" key="1">
    <source>
        <dbReference type="SAM" id="MobiDB-lite"/>
    </source>
</evidence>
<dbReference type="STRING" id="71784.A0A1Y2B8Z9"/>
<feature type="region of interest" description="Disordered" evidence="1">
    <location>
        <begin position="1"/>
        <end position="45"/>
    </location>
</feature>
<feature type="compositionally biased region" description="Low complexity" evidence="1">
    <location>
        <begin position="330"/>
        <end position="339"/>
    </location>
</feature>
<evidence type="ECO:0000313" key="3">
    <source>
        <dbReference type="Proteomes" id="UP000193986"/>
    </source>
</evidence>
<feature type="compositionally biased region" description="Basic and acidic residues" evidence="1">
    <location>
        <begin position="170"/>
        <end position="199"/>
    </location>
</feature>
<feature type="region of interest" description="Disordered" evidence="1">
    <location>
        <begin position="428"/>
        <end position="513"/>
    </location>
</feature>
<comment type="caution">
    <text evidence="2">The sequence shown here is derived from an EMBL/GenBank/DDBJ whole genome shotgun (WGS) entry which is preliminary data.</text>
</comment>
<reference evidence="2 3" key="1">
    <citation type="submission" date="2016-07" db="EMBL/GenBank/DDBJ databases">
        <title>Pervasive Adenine N6-methylation of Active Genes in Fungi.</title>
        <authorList>
            <consortium name="DOE Joint Genome Institute"/>
            <person name="Mondo S.J."/>
            <person name="Dannebaum R.O."/>
            <person name="Kuo R.C."/>
            <person name="Labutti K."/>
            <person name="Haridas S."/>
            <person name="Kuo A."/>
            <person name="Salamov A."/>
            <person name="Ahrendt S.R."/>
            <person name="Lipzen A."/>
            <person name="Sullivan W."/>
            <person name="Andreopoulos W.B."/>
            <person name="Clum A."/>
            <person name="Lindquist E."/>
            <person name="Daum C."/>
            <person name="Ramamoorthy G.K."/>
            <person name="Gryganskyi A."/>
            <person name="Culley D."/>
            <person name="Magnuson J.K."/>
            <person name="James T.Y."/>
            <person name="O'Malley M.A."/>
            <person name="Stajich J.E."/>
            <person name="Spatafora J.W."/>
            <person name="Visel A."/>
            <person name="Grigoriev I.V."/>
        </authorList>
    </citation>
    <scope>NUCLEOTIDE SEQUENCE [LARGE SCALE GENOMIC DNA]</scope>
    <source>
        <strain evidence="2 3">68-887.2</strain>
    </source>
</reference>
<feature type="compositionally biased region" description="Pro residues" evidence="1">
    <location>
        <begin position="460"/>
        <end position="489"/>
    </location>
</feature>
<feature type="compositionally biased region" description="Polar residues" evidence="1">
    <location>
        <begin position="491"/>
        <end position="506"/>
    </location>
</feature>